<evidence type="ECO:0000256" key="1">
    <source>
        <dbReference type="SAM" id="MobiDB-lite"/>
    </source>
</evidence>
<dbReference type="RefSeq" id="WP_378995942.1">
    <property type="nucleotide sequence ID" value="NZ_JBHSMT010000009.1"/>
</dbReference>
<accession>A0ABW0M5P1</accession>
<evidence type="ECO:0000313" key="5">
    <source>
        <dbReference type="Proteomes" id="UP001596045"/>
    </source>
</evidence>
<evidence type="ECO:0000259" key="3">
    <source>
        <dbReference type="Pfam" id="PF13436"/>
    </source>
</evidence>
<comment type="caution">
    <text evidence="4">The sequence shown here is derived from an EMBL/GenBank/DDBJ whole genome shotgun (WGS) entry which is preliminary data.</text>
</comment>
<keyword evidence="5" id="KW-1185">Reference proteome</keyword>
<keyword evidence="2" id="KW-0732">Signal</keyword>
<evidence type="ECO:0000256" key="2">
    <source>
        <dbReference type="SAM" id="SignalP"/>
    </source>
</evidence>
<feature type="domain" description="Glycine-zipper-containing OmpA-like membrane" evidence="3">
    <location>
        <begin position="71"/>
        <end position="109"/>
    </location>
</feature>
<gene>
    <name evidence="4" type="ORF">ACFPM8_05825</name>
</gene>
<sequence length="183" mass="18722">MNRTSMAIAASAVALLSGCVSVPTGSNVMALPGSGKSYDQFRNDEAVCQRYAQERIGPYAPQAAADNATATAVTGTLIGATVGALIGAASGRAGAGAAIGAGGGLLVGSSVAGDSAARSSYSMQHQYNNVFTQCMYAKGNRVPVPAGYASRQSQYAPPPQYGVPPDYYPQRRSYGPPPDYVPY</sequence>
<feature type="signal peptide" evidence="2">
    <location>
        <begin position="1"/>
        <end position="22"/>
    </location>
</feature>
<organism evidence="4 5">
    <name type="scientific">Paraherbaspirillum soli</name>
    <dbReference type="NCBI Taxonomy" id="631222"/>
    <lineage>
        <taxon>Bacteria</taxon>
        <taxon>Pseudomonadati</taxon>
        <taxon>Pseudomonadota</taxon>
        <taxon>Betaproteobacteria</taxon>
        <taxon>Burkholderiales</taxon>
        <taxon>Oxalobacteraceae</taxon>
        <taxon>Paraherbaspirillum</taxon>
    </lineage>
</organism>
<dbReference type="Proteomes" id="UP001596045">
    <property type="component" value="Unassembled WGS sequence"/>
</dbReference>
<dbReference type="InterPro" id="IPR025693">
    <property type="entry name" value="Gly-zipper_OmpA-like_dom"/>
</dbReference>
<evidence type="ECO:0000313" key="4">
    <source>
        <dbReference type="EMBL" id="MFC5473473.1"/>
    </source>
</evidence>
<reference evidence="5" key="1">
    <citation type="journal article" date="2019" name="Int. J. Syst. Evol. Microbiol.">
        <title>The Global Catalogue of Microorganisms (GCM) 10K type strain sequencing project: providing services to taxonomists for standard genome sequencing and annotation.</title>
        <authorList>
            <consortium name="The Broad Institute Genomics Platform"/>
            <consortium name="The Broad Institute Genome Sequencing Center for Infectious Disease"/>
            <person name="Wu L."/>
            <person name="Ma J."/>
        </authorList>
    </citation>
    <scope>NUCLEOTIDE SEQUENCE [LARGE SCALE GENOMIC DNA]</scope>
    <source>
        <strain evidence="5">JCM 17066</strain>
    </source>
</reference>
<dbReference type="Pfam" id="PF13436">
    <property type="entry name" value="Gly-zipper_OmpA"/>
    <property type="match status" value="1"/>
</dbReference>
<feature type="region of interest" description="Disordered" evidence="1">
    <location>
        <begin position="149"/>
        <end position="183"/>
    </location>
</feature>
<dbReference type="PROSITE" id="PS51257">
    <property type="entry name" value="PROKAR_LIPOPROTEIN"/>
    <property type="match status" value="1"/>
</dbReference>
<name>A0ABW0M5P1_9BURK</name>
<protein>
    <submittedName>
        <fullName evidence="4">Glycine zipper family protein</fullName>
    </submittedName>
</protein>
<dbReference type="EMBL" id="JBHSMT010000009">
    <property type="protein sequence ID" value="MFC5473473.1"/>
    <property type="molecule type" value="Genomic_DNA"/>
</dbReference>
<feature type="chain" id="PRO_5046557090" evidence="2">
    <location>
        <begin position="23"/>
        <end position="183"/>
    </location>
</feature>
<proteinExistence type="predicted"/>